<keyword evidence="4" id="KW-0210">Decarboxylase</keyword>
<comment type="similarity">
    <text evidence="2">Belongs to the cysteine synthase/cystathionine beta-synthase family.</text>
</comment>
<name>A0A7S3BXE8_9VIRI</name>
<evidence type="ECO:0000313" key="10">
    <source>
        <dbReference type="EMBL" id="CAE0147942.1"/>
    </source>
</evidence>
<dbReference type="InterPro" id="IPR015421">
    <property type="entry name" value="PyrdxlP-dep_Trfase_major"/>
</dbReference>
<protein>
    <recommendedName>
        <fullName evidence="9">Tryptophan synthase beta chain-like PALP domain-containing protein</fullName>
    </recommendedName>
</protein>
<evidence type="ECO:0000256" key="2">
    <source>
        <dbReference type="ARBA" id="ARBA00007103"/>
    </source>
</evidence>
<feature type="compositionally biased region" description="Basic residues" evidence="8">
    <location>
        <begin position="21"/>
        <end position="32"/>
    </location>
</feature>
<dbReference type="AlphaFoldDB" id="A0A7S3BXE8"/>
<dbReference type="Gene3D" id="3.40.640.10">
    <property type="entry name" value="Type I PLP-dependent aspartate aminotransferase-like (Major domain)"/>
    <property type="match status" value="1"/>
</dbReference>
<dbReference type="Gene3D" id="3.40.50.1100">
    <property type="match status" value="2"/>
</dbReference>
<dbReference type="EMBL" id="HBHY01017969">
    <property type="protein sequence ID" value="CAE0147942.1"/>
    <property type="molecule type" value="Transcribed_RNA"/>
</dbReference>
<dbReference type="Gene3D" id="3.90.1150.170">
    <property type="match status" value="1"/>
</dbReference>
<keyword evidence="6" id="KW-0456">Lyase</keyword>
<dbReference type="SUPFAM" id="SSF53686">
    <property type="entry name" value="Tryptophan synthase beta subunit-like PLP-dependent enzymes"/>
    <property type="match status" value="1"/>
</dbReference>
<dbReference type="InterPro" id="IPR001216">
    <property type="entry name" value="P-phosphate_BS"/>
</dbReference>
<gene>
    <name evidence="10" type="ORF">PSIN1315_LOCUS11586</name>
</gene>
<accession>A0A7S3BXE8</accession>
<evidence type="ECO:0000256" key="4">
    <source>
        <dbReference type="ARBA" id="ARBA00022793"/>
    </source>
</evidence>
<dbReference type="InterPro" id="IPR015424">
    <property type="entry name" value="PyrdxlP-dep_Trfase"/>
</dbReference>
<comment type="similarity">
    <text evidence="3">Belongs to the group II decarboxylase family.</text>
</comment>
<dbReference type="SUPFAM" id="SSF53383">
    <property type="entry name" value="PLP-dependent transferases"/>
    <property type="match status" value="1"/>
</dbReference>
<keyword evidence="5 7" id="KW-0663">Pyridoxal phosphate</keyword>
<evidence type="ECO:0000256" key="5">
    <source>
        <dbReference type="ARBA" id="ARBA00022898"/>
    </source>
</evidence>
<feature type="modified residue" description="N6-(pyridoxal phosphate)lysine" evidence="7">
    <location>
        <position position="754"/>
    </location>
</feature>
<evidence type="ECO:0000259" key="9">
    <source>
        <dbReference type="Pfam" id="PF00291"/>
    </source>
</evidence>
<feature type="region of interest" description="Disordered" evidence="8">
    <location>
        <begin position="1"/>
        <end position="36"/>
    </location>
</feature>
<evidence type="ECO:0000256" key="3">
    <source>
        <dbReference type="ARBA" id="ARBA00009533"/>
    </source>
</evidence>
<dbReference type="FunFam" id="3.40.50.1100:FF:000003">
    <property type="entry name" value="Cystathionine beta-synthase"/>
    <property type="match status" value="1"/>
</dbReference>
<feature type="domain" description="Tryptophan synthase beta chain-like PALP" evidence="9">
    <location>
        <begin position="80"/>
        <end position="379"/>
    </location>
</feature>
<dbReference type="GO" id="GO:0005737">
    <property type="term" value="C:cytoplasm"/>
    <property type="evidence" value="ECO:0007669"/>
    <property type="project" value="TreeGrafter"/>
</dbReference>
<dbReference type="PANTHER" id="PTHR45677:SF8">
    <property type="entry name" value="CYSTEINE SULFINIC ACID DECARBOXYLASE"/>
    <property type="match status" value="1"/>
</dbReference>
<comment type="cofactor">
    <cofactor evidence="1 7">
        <name>pyridoxal 5'-phosphate</name>
        <dbReference type="ChEBI" id="CHEBI:597326"/>
    </cofactor>
</comment>
<dbReference type="InterPro" id="IPR036052">
    <property type="entry name" value="TrpB-like_PALP_sf"/>
</dbReference>
<dbReference type="GO" id="GO:0016831">
    <property type="term" value="F:carboxy-lyase activity"/>
    <property type="evidence" value="ECO:0007669"/>
    <property type="project" value="UniProtKB-KW"/>
</dbReference>
<organism evidence="10">
    <name type="scientific">Prasinoderma singulare</name>
    <dbReference type="NCBI Taxonomy" id="676789"/>
    <lineage>
        <taxon>Eukaryota</taxon>
        <taxon>Viridiplantae</taxon>
        <taxon>Prasinodermophyta</taxon>
        <taxon>Prasinodermophyceae</taxon>
        <taxon>Prasinodermales</taxon>
        <taxon>Prasinodermaceae</taxon>
        <taxon>Prasinoderma</taxon>
    </lineage>
</organism>
<reference evidence="10" key="1">
    <citation type="submission" date="2021-01" db="EMBL/GenBank/DDBJ databases">
        <authorList>
            <person name="Corre E."/>
            <person name="Pelletier E."/>
            <person name="Niang G."/>
            <person name="Scheremetjew M."/>
            <person name="Finn R."/>
            <person name="Kale V."/>
            <person name="Holt S."/>
            <person name="Cochrane G."/>
            <person name="Meng A."/>
            <person name="Brown T."/>
            <person name="Cohen L."/>
        </authorList>
    </citation>
    <scope>NUCLEOTIDE SEQUENCE</scope>
    <source>
        <strain evidence="10">RCC927</strain>
    </source>
</reference>
<dbReference type="Pfam" id="PF00282">
    <property type="entry name" value="Pyridoxal_deC"/>
    <property type="match status" value="1"/>
</dbReference>
<dbReference type="GO" id="GO:0006535">
    <property type="term" value="P:cysteine biosynthetic process from serine"/>
    <property type="evidence" value="ECO:0007669"/>
    <property type="project" value="InterPro"/>
</dbReference>
<dbReference type="InterPro" id="IPR002129">
    <property type="entry name" value="PyrdxlP-dep_de-COase"/>
</dbReference>
<dbReference type="PROSITE" id="PS00901">
    <property type="entry name" value="CYS_SYNTHASE"/>
    <property type="match status" value="1"/>
</dbReference>
<proteinExistence type="inferred from homology"/>
<dbReference type="Pfam" id="PF00291">
    <property type="entry name" value="PALP"/>
    <property type="match status" value="1"/>
</dbReference>
<dbReference type="GO" id="GO:0030170">
    <property type="term" value="F:pyridoxal phosphate binding"/>
    <property type="evidence" value="ECO:0007669"/>
    <property type="project" value="InterPro"/>
</dbReference>
<evidence type="ECO:0000256" key="8">
    <source>
        <dbReference type="SAM" id="MobiDB-lite"/>
    </source>
</evidence>
<dbReference type="CDD" id="cd01561">
    <property type="entry name" value="CBS_like"/>
    <property type="match status" value="1"/>
</dbReference>
<dbReference type="PANTHER" id="PTHR45677">
    <property type="entry name" value="GLUTAMATE DECARBOXYLASE-RELATED"/>
    <property type="match status" value="1"/>
</dbReference>
<evidence type="ECO:0000256" key="6">
    <source>
        <dbReference type="ARBA" id="ARBA00023239"/>
    </source>
</evidence>
<sequence>MRSTATGALPSRSRSAAATRGRVHARAQRPRRPGTAPLARRLRVAAILENTAAPELDVVGDVAEVAQPVAQQPATGRANMLIGNTPLIDLSALAKTSGVRILAKAEFMNPSGSIKDRIALHILSKAEREGRLRPGDTVVASTSGNTGSAIAMVCALRGYKYIVITNAKCSEEKRESMRAYGGEVIVAEENLPADHPEHYVNLEATLCERNTRYFGVDQYENADNPDAYYNTLGPEIWEQTSGEVTHFVAGGSTGGTMSGTSRFLKEASEGRVQTLMPDPVGSVLWGAYHGDGTPAEEGALAAMKYKVEGVGKDSVPGALSFENVDAMLSVTDKEAFDMCRRLSETEGVLAGGSGGLNVHAAVELSERLDKGTIVTVLPDSGVKYLSKIFNSSWRDQNGLKDGAEDPQENLQKARIDAGPEDALAAVADHPQKPPLANREEAGRFLQAAVTMFSEYATARELHQGGPAGAKAIADQPVIKLRSPEQICGEFARVGVPMAIGDNEEAAGREELLEACQLTLDLSMQTNHPLFMNQLYAGPDPVGLVGEWLVAAANSNVHTYEVAPVFTLAEREALAKMARMWMAVPEGGETPTHDGLFVPGGSMANMYGILLARHAADPEVRERGLAGGPRMVGFCSDEAHYSFLKGAATTGLGRQNMVAVATDDDGVMIPEALDAAIEEAKAAGAKPFFVGATAGTTVLGAYDNFTAVRKVCDRHGVWMHVDAAWGSGAFLSPRLRAQYLAGVESADSITWNPHKQMNMPLTCSAFLTKKEGALREANASSAAYLFQPDKLYTEMDLGDRSIQCGRRADAFKLWLAWKSKGDKQWAAESEHAYDLAATFERRIRASERRFVMAARRSCTNVCFWYVPPRLRPQLALHALLDGDEMDPEGPVDISGVPKPLLDELQGVAPKLKARMQETGDAMIGFQQNKGLPNFFRCVFAGAKGLDETVLEELLERMDVLGQDL</sequence>
<evidence type="ECO:0000256" key="7">
    <source>
        <dbReference type="PIRSR" id="PIRSR602129-50"/>
    </source>
</evidence>
<evidence type="ECO:0000256" key="1">
    <source>
        <dbReference type="ARBA" id="ARBA00001933"/>
    </source>
</evidence>
<dbReference type="InterPro" id="IPR001926">
    <property type="entry name" value="TrpB-like_PALP"/>
</dbReference>
<feature type="compositionally biased region" description="Low complexity" evidence="8">
    <location>
        <begin position="11"/>
        <end position="20"/>
    </location>
</feature>